<feature type="signal peptide" evidence="1">
    <location>
        <begin position="1"/>
        <end position="18"/>
    </location>
</feature>
<accession>A0A8B6EK79</accession>
<evidence type="ECO:0000256" key="1">
    <source>
        <dbReference type="SAM" id="SignalP"/>
    </source>
</evidence>
<dbReference type="InterPro" id="IPR016187">
    <property type="entry name" value="CTDL_fold"/>
</dbReference>
<dbReference type="Proteomes" id="UP000596742">
    <property type="component" value="Unassembled WGS sequence"/>
</dbReference>
<keyword evidence="4" id="KW-1185">Reference proteome</keyword>
<keyword evidence="1" id="KW-0732">Signal</keyword>
<gene>
    <name evidence="3" type="ORF">MGAL_10B082549</name>
</gene>
<feature type="domain" description="C-type lectin" evidence="2">
    <location>
        <begin position="125"/>
        <end position="256"/>
    </location>
</feature>
<comment type="caution">
    <text evidence="3">The sequence shown here is derived from an EMBL/GenBank/DDBJ whole genome shotgun (WGS) entry which is preliminary data.</text>
</comment>
<evidence type="ECO:0000259" key="2">
    <source>
        <dbReference type="SMART" id="SM00034"/>
    </source>
</evidence>
<dbReference type="InterPro" id="IPR001304">
    <property type="entry name" value="C-type_lectin-like"/>
</dbReference>
<feature type="chain" id="PRO_5032587893" description="C-type lectin domain-containing protein" evidence="1">
    <location>
        <begin position="19"/>
        <end position="267"/>
    </location>
</feature>
<dbReference type="AlphaFoldDB" id="A0A8B6EK79"/>
<sequence>MVIPYVIVVLCLVSPSTQFTGLGNTQIFDDAERASIIQTGESFPAQVSVVESPDIGDGGGGGFGGILMMGLPLLLLLALLGGGTALTTTPAPGSVAGSGCPVCSTTVQTTCPTTTTVQCSPTAACPTGFVAVVNGDANKCYLASSTTVTNFGAASAACATVGGQLFEPRSTGELDAVRTSLIAATSTASYFIGYSSINNIAQGPVGFYTGAGLPANSAATAPAFTITAANCVTVQRTGGYQGGLCNTNAGSNVLCEARLDQANCVCP</sequence>
<reference evidence="3" key="1">
    <citation type="submission" date="2018-11" db="EMBL/GenBank/DDBJ databases">
        <authorList>
            <person name="Alioto T."/>
            <person name="Alioto T."/>
        </authorList>
    </citation>
    <scope>NUCLEOTIDE SEQUENCE</scope>
</reference>
<dbReference type="OrthoDB" id="6191293at2759"/>
<evidence type="ECO:0000313" key="4">
    <source>
        <dbReference type="Proteomes" id="UP000596742"/>
    </source>
</evidence>
<evidence type="ECO:0000313" key="3">
    <source>
        <dbReference type="EMBL" id="VDI35548.1"/>
    </source>
</evidence>
<proteinExistence type="predicted"/>
<protein>
    <recommendedName>
        <fullName evidence="2">C-type lectin domain-containing protein</fullName>
    </recommendedName>
</protein>
<dbReference type="Gene3D" id="3.10.100.10">
    <property type="entry name" value="Mannose-Binding Protein A, subunit A"/>
    <property type="match status" value="1"/>
</dbReference>
<dbReference type="EMBL" id="UYJE01005246">
    <property type="protein sequence ID" value="VDI35548.1"/>
    <property type="molecule type" value="Genomic_DNA"/>
</dbReference>
<dbReference type="SUPFAM" id="SSF56436">
    <property type="entry name" value="C-type lectin-like"/>
    <property type="match status" value="1"/>
</dbReference>
<dbReference type="SMART" id="SM00034">
    <property type="entry name" value="CLECT"/>
    <property type="match status" value="1"/>
</dbReference>
<name>A0A8B6EK79_MYTGA</name>
<organism evidence="3 4">
    <name type="scientific">Mytilus galloprovincialis</name>
    <name type="common">Mediterranean mussel</name>
    <dbReference type="NCBI Taxonomy" id="29158"/>
    <lineage>
        <taxon>Eukaryota</taxon>
        <taxon>Metazoa</taxon>
        <taxon>Spiralia</taxon>
        <taxon>Lophotrochozoa</taxon>
        <taxon>Mollusca</taxon>
        <taxon>Bivalvia</taxon>
        <taxon>Autobranchia</taxon>
        <taxon>Pteriomorphia</taxon>
        <taxon>Mytilida</taxon>
        <taxon>Mytiloidea</taxon>
        <taxon>Mytilidae</taxon>
        <taxon>Mytilinae</taxon>
        <taxon>Mytilus</taxon>
    </lineage>
</organism>
<dbReference type="InterPro" id="IPR016186">
    <property type="entry name" value="C-type_lectin-like/link_sf"/>
</dbReference>